<evidence type="ECO:0000256" key="5">
    <source>
        <dbReference type="ARBA" id="ARBA00023242"/>
    </source>
</evidence>
<comment type="subcellular location">
    <subcellularLocation>
        <location evidence="1">Nucleus</location>
    </subcellularLocation>
</comment>
<evidence type="ECO:0000256" key="6">
    <source>
        <dbReference type="PROSITE-ProRule" id="PRU00176"/>
    </source>
</evidence>
<dbReference type="Gene3D" id="3.30.70.330">
    <property type="match status" value="2"/>
</dbReference>
<organism evidence="9 10">
    <name type="scientific">Dunaliella salina</name>
    <name type="common">Green alga</name>
    <name type="synonym">Protococcus salinus</name>
    <dbReference type="NCBI Taxonomy" id="3046"/>
    <lineage>
        <taxon>Eukaryota</taxon>
        <taxon>Viridiplantae</taxon>
        <taxon>Chlorophyta</taxon>
        <taxon>core chlorophytes</taxon>
        <taxon>Chlorophyceae</taxon>
        <taxon>CS clade</taxon>
        <taxon>Chlamydomonadales</taxon>
        <taxon>Dunaliellaceae</taxon>
        <taxon>Dunaliella</taxon>
    </lineage>
</organism>
<gene>
    <name evidence="9" type="ORF">DUNSADRAFT_12992</name>
</gene>
<dbReference type="InterPro" id="IPR035979">
    <property type="entry name" value="RBD_domain_sf"/>
</dbReference>
<dbReference type="PROSITE" id="PS50102">
    <property type="entry name" value="RRM"/>
    <property type="match status" value="1"/>
</dbReference>
<feature type="domain" description="RRM" evidence="8">
    <location>
        <begin position="5"/>
        <end position="85"/>
    </location>
</feature>
<protein>
    <recommendedName>
        <fullName evidence="8">RRM domain-containing protein</fullName>
    </recommendedName>
</protein>
<dbReference type="PANTHER" id="PTHR23003">
    <property type="entry name" value="RNA RECOGNITION MOTIF RRM DOMAIN CONTAINING PROTEIN"/>
    <property type="match status" value="1"/>
</dbReference>
<evidence type="ECO:0000256" key="2">
    <source>
        <dbReference type="ARBA" id="ARBA00022664"/>
    </source>
</evidence>
<keyword evidence="5" id="KW-0539">Nucleus</keyword>
<dbReference type="InterPro" id="IPR012677">
    <property type="entry name" value="Nucleotide-bd_a/b_plait_sf"/>
</dbReference>
<dbReference type="InterPro" id="IPR000504">
    <property type="entry name" value="RRM_dom"/>
</dbReference>
<evidence type="ECO:0000256" key="4">
    <source>
        <dbReference type="ARBA" id="ARBA00022884"/>
    </source>
</evidence>
<reference evidence="9" key="1">
    <citation type="submission" date="2017-08" db="EMBL/GenBank/DDBJ databases">
        <authorList>
            <person name="Polle J.E."/>
            <person name="Barry K."/>
            <person name="Cushman J."/>
            <person name="Schmutz J."/>
            <person name="Tran D."/>
            <person name="Hathwaick L.T."/>
            <person name="Yim W.C."/>
            <person name="Jenkins J."/>
            <person name="Mckie-Krisberg Z.M."/>
            <person name="Prochnik S."/>
            <person name="Lindquist E."/>
            <person name="Dockter R.B."/>
            <person name="Adam C."/>
            <person name="Molina H."/>
            <person name="Bunkerborg J."/>
            <person name="Jin E."/>
            <person name="Buchheim M."/>
            <person name="Magnuson J."/>
        </authorList>
    </citation>
    <scope>NUCLEOTIDE SEQUENCE</scope>
    <source>
        <strain evidence="9">CCAP 19/18</strain>
    </source>
</reference>
<keyword evidence="10" id="KW-1185">Reference proteome</keyword>
<evidence type="ECO:0000313" key="10">
    <source>
        <dbReference type="Proteomes" id="UP000815325"/>
    </source>
</evidence>
<feature type="region of interest" description="Disordered" evidence="7">
    <location>
        <begin position="79"/>
        <end position="113"/>
    </location>
</feature>
<evidence type="ECO:0000259" key="8">
    <source>
        <dbReference type="PROSITE" id="PS50102"/>
    </source>
</evidence>
<feature type="region of interest" description="Disordered" evidence="7">
    <location>
        <begin position="351"/>
        <end position="371"/>
    </location>
</feature>
<dbReference type="SUPFAM" id="SSF54928">
    <property type="entry name" value="RNA-binding domain, RBD"/>
    <property type="match status" value="1"/>
</dbReference>
<keyword evidence="4 6" id="KW-0694">RNA-binding</keyword>
<feature type="compositionally biased region" description="Basic and acidic residues" evidence="7">
    <location>
        <begin position="351"/>
        <end position="363"/>
    </location>
</feature>
<evidence type="ECO:0000313" key="9">
    <source>
        <dbReference type="EMBL" id="KAF5831546.1"/>
    </source>
</evidence>
<keyword evidence="3" id="KW-0677">Repeat</keyword>
<comment type="caution">
    <text evidence="9">The sequence shown here is derived from an EMBL/GenBank/DDBJ whole genome shotgun (WGS) entry which is preliminary data.</text>
</comment>
<dbReference type="Proteomes" id="UP000815325">
    <property type="component" value="Unassembled WGS sequence"/>
</dbReference>
<dbReference type="InterPro" id="IPR050374">
    <property type="entry name" value="RRT5_SRSF_SR"/>
</dbReference>
<accession>A0ABQ7GAA9</accession>
<proteinExistence type="predicted"/>
<sequence length="389" mass="42159">MPAENKVYVSNLPFSVDEQALEDAFKTGVGRSAVTGAEVIRNREGQPKGFGFVMLSDYEAMQQAIEKMHRTSLMGRDISVTRAIPKDQMPPRSDPDRRSSRAGGPGSRDFGGYNSYGRLSMGGYMPPSGPMVPMRRGGIEPLPIRGGPGGSRGGFRVYISGLPAHFTWRELKDFLRTGSPGVTYADVKRPGAGIGEWATPQERSMAIRALQGVAVEGCTVRIREDDDDLEPFAPPMAAAGMMGVPPMVPPRMSAYDDAPMYRGGPPYSRGMAPRAGYAARDPSYDDMRPAPLAPRASAPMRPSAYDMPLSSRDMAMGRDMALPPRGYGRMPIEPPVAAPYYPADVPSRYDRAPYSRSMSREPPARLGGYARPSSVAVPVRGAPSRYAPY</sequence>
<dbReference type="SMART" id="SM00360">
    <property type="entry name" value="RRM"/>
    <property type="match status" value="2"/>
</dbReference>
<keyword evidence="2" id="KW-0507">mRNA processing</keyword>
<dbReference type="Pfam" id="PF00076">
    <property type="entry name" value="RRM_1"/>
    <property type="match status" value="1"/>
</dbReference>
<name>A0ABQ7GAA9_DUNSA</name>
<evidence type="ECO:0000256" key="3">
    <source>
        <dbReference type="ARBA" id="ARBA00022737"/>
    </source>
</evidence>
<dbReference type="PANTHER" id="PTHR23003:SF62">
    <property type="entry name" value="SERINE_ARGININE (SR)-TYPE SHUTTLING MRNA BINDING PROTEIN NPL3"/>
    <property type="match status" value="1"/>
</dbReference>
<evidence type="ECO:0000256" key="1">
    <source>
        <dbReference type="ARBA" id="ARBA00004123"/>
    </source>
</evidence>
<evidence type="ECO:0000256" key="7">
    <source>
        <dbReference type="SAM" id="MobiDB-lite"/>
    </source>
</evidence>
<dbReference type="EMBL" id="MU069940">
    <property type="protein sequence ID" value="KAF5831546.1"/>
    <property type="molecule type" value="Genomic_DNA"/>
</dbReference>